<gene>
    <name evidence="1" type="ORF">CDAR_105081</name>
</gene>
<protein>
    <submittedName>
        <fullName evidence="1">Uncharacterized protein</fullName>
    </submittedName>
</protein>
<proteinExistence type="predicted"/>
<dbReference type="Proteomes" id="UP001054837">
    <property type="component" value="Unassembled WGS sequence"/>
</dbReference>
<reference evidence="1 2" key="1">
    <citation type="submission" date="2021-06" db="EMBL/GenBank/DDBJ databases">
        <title>Caerostris darwini draft genome.</title>
        <authorList>
            <person name="Kono N."/>
            <person name="Arakawa K."/>
        </authorList>
    </citation>
    <scope>NUCLEOTIDE SEQUENCE [LARGE SCALE GENOMIC DNA]</scope>
</reference>
<organism evidence="1 2">
    <name type="scientific">Caerostris darwini</name>
    <dbReference type="NCBI Taxonomy" id="1538125"/>
    <lineage>
        <taxon>Eukaryota</taxon>
        <taxon>Metazoa</taxon>
        <taxon>Ecdysozoa</taxon>
        <taxon>Arthropoda</taxon>
        <taxon>Chelicerata</taxon>
        <taxon>Arachnida</taxon>
        <taxon>Araneae</taxon>
        <taxon>Araneomorphae</taxon>
        <taxon>Entelegynae</taxon>
        <taxon>Araneoidea</taxon>
        <taxon>Araneidae</taxon>
        <taxon>Caerostris</taxon>
    </lineage>
</organism>
<evidence type="ECO:0000313" key="2">
    <source>
        <dbReference type="Proteomes" id="UP001054837"/>
    </source>
</evidence>
<keyword evidence="2" id="KW-1185">Reference proteome</keyword>
<dbReference type="AlphaFoldDB" id="A0AAV4V5L0"/>
<evidence type="ECO:0000313" key="1">
    <source>
        <dbReference type="EMBL" id="GIY65333.1"/>
    </source>
</evidence>
<accession>A0AAV4V5L0</accession>
<sequence>MEGWGGGVKWMIKGLRQISEEKRKGWTKTLINFSTKMRKYSGNVCGQALIKASAPQTTANLIRRRALLKVGWLALFFPSLETEGHCAY</sequence>
<name>A0AAV4V5L0_9ARAC</name>
<dbReference type="EMBL" id="BPLQ01012409">
    <property type="protein sequence ID" value="GIY65333.1"/>
    <property type="molecule type" value="Genomic_DNA"/>
</dbReference>
<comment type="caution">
    <text evidence="1">The sequence shown here is derived from an EMBL/GenBank/DDBJ whole genome shotgun (WGS) entry which is preliminary data.</text>
</comment>